<dbReference type="RefSeq" id="WP_069410797.1">
    <property type="nucleotide sequence ID" value="NZ_DAWDRA010000471.1"/>
</dbReference>
<name>A0ABX3AHV5_9FIRM</name>
<comment type="caution">
    <text evidence="1">The sequence shown here is derived from an EMBL/GenBank/DDBJ whole genome shotgun (WGS) entry which is preliminary data.</text>
</comment>
<gene>
    <name evidence="1" type="ORF">BEI63_22370</name>
</gene>
<dbReference type="InterPro" id="IPR029044">
    <property type="entry name" value="Nucleotide-diphossugar_trans"/>
</dbReference>
<sequence length="260" mass="30271">MQIIIPMTGYGSRFVAAGYQELKPFIRVQGRPILEWIVKGMYPGESNFLFICRGEHLKSIKGMEETLCQIAPGAEIYAIEDWVKLGPVYDVLRASSRIKDEEECIINYCDFYMTWDWERFKRKAVERKCDGCIPCYTGYHPHLWPPQNLYASCKKDGEGNLLEIREKYSFEQDKKKTSHSPGVYYFASGLLLKEYCGKLVESRETLKGEYYASMVYNFMVKDGKKVWVPDCVEQFCQWGTPEDLKDYLFYTQAILGWSGQ</sequence>
<dbReference type="EMBL" id="MEHD01000036">
    <property type="protein sequence ID" value="ODR49871.1"/>
    <property type="molecule type" value="Genomic_DNA"/>
</dbReference>
<keyword evidence="2" id="KW-1185">Reference proteome</keyword>
<accession>A0ABX3AHV5</accession>
<evidence type="ECO:0000313" key="1">
    <source>
        <dbReference type="EMBL" id="ODR49871.1"/>
    </source>
</evidence>
<reference evidence="1 2" key="1">
    <citation type="submission" date="2016-08" db="EMBL/GenBank/DDBJ databases">
        <title>Characterization of Isolates of Eisenbergiella tayi Derived from Blood Cultures, Using Whole Genome Sequencing.</title>
        <authorList>
            <person name="Bernier A.-M."/>
            <person name="Burdz T."/>
            <person name="Wiebe D."/>
            <person name="Bernard K."/>
        </authorList>
    </citation>
    <scope>NUCLEOTIDE SEQUENCE [LARGE SCALE GENOMIC DNA]</scope>
    <source>
        <strain evidence="1 2">NML120146</strain>
    </source>
</reference>
<evidence type="ECO:0000313" key="2">
    <source>
        <dbReference type="Proteomes" id="UP000094869"/>
    </source>
</evidence>
<dbReference type="SUPFAM" id="SSF53448">
    <property type="entry name" value="Nucleotide-diphospho-sugar transferases"/>
    <property type="match status" value="1"/>
</dbReference>
<dbReference type="Proteomes" id="UP000094869">
    <property type="component" value="Unassembled WGS sequence"/>
</dbReference>
<organism evidence="1 2">
    <name type="scientific">Eisenbergiella tayi</name>
    <dbReference type="NCBI Taxonomy" id="1432052"/>
    <lineage>
        <taxon>Bacteria</taxon>
        <taxon>Bacillati</taxon>
        <taxon>Bacillota</taxon>
        <taxon>Clostridia</taxon>
        <taxon>Lachnospirales</taxon>
        <taxon>Lachnospiraceae</taxon>
        <taxon>Eisenbergiella</taxon>
    </lineage>
</organism>
<proteinExistence type="predicted"/>
<dbReference type="Gene3D" id="3.90.550.10">
    <property type="entry name" value="Spore Coat Polysaccharide Biosynthesis Protein SpsA, Chain A"/>
    <property type="match status" value="1"/>
</dbReference>
<protein>
    <submittedName>
        <fullName evidence="1">Capsular biosynthesis protein</fullName>
    </submittedName>
</protein>